<feature type="binding site" evidence="14">
    <location>
        <position position="187"/>
    </location>
    <ligand>
        <name>Zn(2+)</name>
        <dbReference type="ChEBI" id="CHEBI:29105"/>
        <label>1</label>
    </ligand>
</feature>
<dbReference type="GO" id="GO:0004222">
    <property type="term" value="F:metalloendopeptidase activity"/>
    <property type="evidence" value="ECO:0007669"/>
    <property type="project" value="InterPro"/>
</dbReference>
<comment type="cofactor">
    <cofactor evidence="14">
        <name>Ca(2+)</name>
        <dbReference type="ChEBI" id="CHEBI:29108"/>
    </cofactor>
    <text evidence="14">Can bind about 5 Ca(2+) ions per subunit.</text>
</comment>
<dbReference type="EMBL" id="KB201205">
    <property type="protein sequence ID" value="ESO98961.1"/>
    <property type="molecule type" value="Genomic_DNA"/>
</dbReference>
<keyword evidence="5" id="KW-0677">Repeat</keyword>
<dbReference type="InterPro" id="IPR033739">
    <property type="entry name" value="M10A_MMP"/>
</dbReference>
<accession>V4AZ16</accession>
<dbReference type="RefSeq" id="XP_009050582.1">
    <property type="nucleotide sequence ID" value="XM_009052334.1"/>
</dbReference>
<evidence type="ECO:0000256" key="3">
    <source>
        <dbReference type="ARBA" id="ARBA00022723"/>
    </source>
</evidence>
<feature type="binding site" evidence="14">
    <location>
        <position position="189"/>
    </location>
    <ligand>
        <name>Ca(2+)</name>
        <dbReference type="ChEBI" id="CHEBI:29108"/>
        <label>3</label>
    </ligand>
</feature>
<feature type="binding site" description="in inhibited form" evidence="14">
    <location>
        <position position="78"/>
    </location>
    <ligand>
        <name>Zn(2+)</name>
        <dbReference type="ChEBI" id="CHEBI:29105"/>
        <label>2</label>
        <note>catalytic</note>
    </ligand>
</feature>
<evidence type="ECO:0000256" key="9">
    <source>
        <dbReference type="ARBA" id="ARBA00023049"/>
    </source>
</evidence>
<feature type="repeat" description="Hemopexin" evidence="16">
    <location>
        <begin position="325"/>
        <end position="368"/>
    </location>
</feature>
<keyword evidence="10" id="KW-0865">Zymogen</keyword>
<evidence type="ECO:0000256" key="12">
    <source>
        <dbReference type="PIRSR" id="PIRSR001191-1"/>
    </source>
</evidence>
<evidence type="ECO:0000256" key="5">
    <source>
        <dbReference type="ARBA" id="ARBA00022737"/>
    </source>
</evidence>
<keyword evidence="11" id="KW-1015">Disulfide bond</keyword>
<keyword evidence="19" id="KW-1185">Reference proteome</keyword>
<organism evidence="18 19">
    <name type="scientific">Lottia gigantea</name>
    <name type="common">Giant owl limpet</name>
    <dbReference type="NCBI Taxonomy" id="225164"/>
    <lineage>
        <taxon>Eukaryota</taxon>
        <taxon>Metazoa</taxon>
        <taxon>Spiralia</taxon>
        <taxon>Lophotrochozoa</taxon>
        <taxon>Mollusca</taxon>
        <taxon>Gastropoda</taxon>
        <taxon>Patellogastropoda</taxon>
        <taxon>Lottioidea</taxon>
        <taxon>Lottiidae</taxon>
        <taxon>Lottia</taxon>
    </lineage>
</organism>
<evidence type="ECO:0000256" key="15">
    <source>
        <dbReference type="PIRSR" id="PIRSR621190-4"/>
    </source>
</evidence>
<dbReference type="GO" id="GO:0030198">
    <property type="term" value="P:extracellular matrix organization"/>
    <property type="evidence" value="ECO:0007669"/>
    <property type="project" value="TreeGrafter"/>
</dbReference>
<evidence type="ECO:0000313" key="18">
    <source>
        <dbReference type="EMBL" id="ESO98961.1"/>
    </source>
</evidence>
<dbReference type="InterPro" id="IPR018487">
    <property type="entry name" value="Hemopexin-like_repeat"/>
</dbReference>
<proteinExistence type="inferred from homology"/>
<dbReference type="GO" id="GO:0030574">
    <property type="term" value="P:collagen catabolic process"/>
    <property type="evidence" value="ECO:0007669"/>
    <property type="project" value="TreeGrafter"/>
</dbReference>
<dbReference type="HOGENOM" id="CLU_015489_8_3_1"/>
<feature type="binding site" evidence="14">
    <location>
        <position position="192"/>
    </location>
    <ligand>
        <name>Ca(2+)</name>
        <dbReference type="ChEBI" id="CHEBI:29108"/>
        <label>3</label>
    </ligand>
</feature>
<feature type="binding site" evidence="13">
    <location>
        <position position="220"/>
    </location>
    <ligand>
        <name>Zn(2+)</name>
        <dbReference type="ChEBI" id="CHEBI:29105"/>
        <label>2</label>
        <note>catalytic</note>
    </ligand>
</feature>
<dbReference type="InterPro" id="IPR036375">
    <property type="entry name" value="Hemopexin-like_dom_sf"/>
</dbReference>
<dbReference type="GO" id="GO:0008270">
    <property type="term" value="F:zinc ion binding"/>
    <property type="evidence" value="ECO:0007669"/>
    <property type="project" value="InterPro"/>
</dbReference>
<sequence>MLIISLLSFVDKSTIKGCKHTDYLIKYGYLTPQNPQTGALRTEESVSYALKRLQRMGGVNETGKLDEATKHLMTLRRCGVPDNVGMGIGARRKRYALQGSKWAKKDLTYRTSSYPRGLPTHQVDDQVYKSLEIWSKVTPLTFTRKDYGKVDLDIKFARRSHGDGNPFDGRGRTLAHAFFPQYGGAAHFDDEEPWSIEVPDGVNLFQVAAHEFGHSLGLAHSDVSTALMAPFYRGYQKYFELSRDDVGAIQELYGTKSSNKPIKPPTRDPTLRVPKICLDSTVDAVARLTDGLTYMFKGKHYYRLNGYGIDPGYPREISWDWAGLEGPIDAVVHWDNGFTYFFKGEFYYKFHNFRLIYAKLITEGFRGIPNDVDAVFVWGGNGKTYFFKGNEYWRYTDRKVDFGYPKPLTVWRGLPAKIDAAFKWRNGRTYFFSGANYYRFHDNKFKVDEGYPRNIGNWWLGCPDKTENLHQGGTGVEDGNMRQHTPSLESDVNQDDELVLVTQADDNTSDQPISASVNLKINFLILIFSLFINLGS</sequence>
<feature type="binding site" evidence="14">
    <location>
        <position position="183"/>
    </location>
    <ligand>
        <name>Ca(2+)</name>
        <dbReference type="ChEBI" id="CHEBI:29108"/>
        <label>2</label>
    </ligand>
</feature>
<dbReference type="OrthoDB" id="406838at2759"/>
<feature type="binding site" evidence="13">
    <location>
        <position position="214"/>
    </location>
    <ligand>
        <name>Zn(2+)</name>
        <dbReference type="ChEBI" id="CHEBI:29105"/>
        <label>2</label>
        <note>catalytic</note>
    </ligand>
</feature>
<keyword evidence="7 13" id="KW-0862">Zinc</keyword>
<dbReference type="CDD" id="cd00094">
    <property type="entry name" value="HX"/>
    <property type="match status" value="1"/>
</dbReference>
<evidence type="ECO:0000256" key="16">
    <source>
        <dbReference type="PROSITE-ProRule" id="PRU01011"/>
    </source>
</evidence>
<feature type="domain" description="Peptidase metallopeptidase" evidence="17">
    <location>
        <begin position="98"/>
        <end position="255"/>
    </location>
</feature>
<feature type="active site" evidence="12">
    <location>
        <position position="211"/>
    </location>
</feature>
<dbReference type="SUPFAM" id="SSF50923">
    <property type="entry name" value="Hemopexin-like domain"/>
    <property type="match status" value="1"/>
</dbReference>
<protein>
    <recommendedName>
        <fullName evidence="17">Peptidase metallopeptidase domain-containing protein</fullName>
    </recommendedName>
</protein>
<dbReference type="GeneID" id="20237914"/>
<reference evidence="18 19" key="1">
    <citation type="journal article" date="2013" name="Nature">
        <title>Insights into bilaterian evolution from three spiralian genomes.</title>
        <authorList>
            <person name="Simakov O."/>
            <person name="Marletaz F."/>
            <person name="Cho S.J."/>
            <person name="Edsinger-Gonzales E."/>
            <person name="Havlak P."/>
            <person name="Hellsten U."/>
            <person name="Kuo D.H."/>
            <person name="Larsson T."/>
            <person name="Lv J."/>
            <person name="Arendt D."/>
            <person name="Savage R."/>
            <person name="Osoegawa K."/>
            <person name="de Jong P."/>
            <person name="Grimwood J."/>
            <person name="Chapman J.A."/>
            <person name="Shapiro H."/>
            <person name="Aerts A."/>
            <person name="Otillar R.P."/>
            <person name="Terry A.Y."/>
            <person name="Boore J.L."/>
            <person name="Grigoriev I.V."/>
            <person name="Lindberg D.R."/>
            <person name="Seaver E.C."/>
            <person name="Weisblat D.A."/>
            <person name="Putnam N.H."/>
            <person name="Rokhsar D.S."/>
        </authorList>
    </citation>
    <scope>NUCLEOTIDE SEQUENCE [LARGE SCALE GENOMIC DNA]</scope>
</reference>
<dbReference type="SMART" id="SM00120">
    <property type="entry name" value="HX"/>
    <property type="match status" value="4"/>
</dbReference>
<feature type="binding site" evidence="14">
    <location>
        <position position="161"/>
    </location>
    <ligand>
        <name>Zn(2+)</name>
        <dbReference type="ChEBI" id="CHEBI:29105"/>
        <label>1</label>
    </ligand>
</feature>
<comment type="cofactor">
    <cofactor evidence="14">
        <name>Zn(2+)</name>
        <dbReference type="ChEBI" id="CHEBI:29105"/>
    </cofactor>
    <text evidence="14">Binds 2 Zn(2+) ions per subunit.</text>
</comment>
<feature type="binding site" evidence="14">
    <location>
        <position position="169"/>
    </location>
    <ligand>
        <name>Ca(2+)</name>
        <dbReference type="ChEBI" id="CHEBI:29108"/>
        <label>3</label>
    </ligand>
</feature>
<keyword evidence="3 13" id="KW-0479">Metal-binding</keyword>
<feature type="modified residue" description="Phosphotyrosine; by PKDCC" evidence="15">
    <location>
        <position position="357"/>
    </location>
</feature>
<keyword evidence="6" id="KW-0378">Hydrolase</keyword>
<feature type="repeat" description="Hemopexin" evidence="16">
    <location>
        <begin position="369"/>
        <end position="414"/>
    </location>
</feature>
<dbReference type="InterPro" id="IPR021190">
    <property type="entry name" value="Pept_M10A"/>
</dbReference>
<keyword evidence="8 14" id="KW-0106">Calcium</keyword>
<dbReference type="PANTHER" id="PTHR10201">
    <property type="entry name" value="MATRIX METALLOPROTEINASE"/>
    <property type="match status" value="1"/>
</dbReference>
<dbReference type="SMART" id="SM00235">
    <property type="entry name" value="ZnMc"/>
    <property type="match status" value="1"/>
</dbReference>
<evidence type="ECO:0000256" key="13">
    <source>
        <dbReference type="PIRSR" id="PIRSR001191-2"/>
    </source>
</evidence>
<dbReference type="Pfam" id="PF00045">
    <property type="entry name" value="Hemopexin"/>
    <property type="match status" value="4"/>
</dbReference>
<keyword evidence="4" id="KW-0732">Signal</keyword>
<feature type="binding site" evidence="14">
    <location>
        <position position="163"/>
    </location>
    <ligand>
        <name>Zn(2+)</name>
        <dbReference type="ChEBI" id="CHEBI:29105"/>
        <label>1</label>
    </ligand>
</feature>
<dbReference type="Pfam" id="PF00413">
    <property type="entry name" value="Peptidase_M10"/>
    <property type="match status" value="1"/>
</dbReference>
<dbReference type="InterPro" id="IPR001818">
    <property type="entry name" value="Pept_M10_metallopeptidase"/>
</dbReference>
<dbReference type="AlphaFoldDB" id="V4AZ16"/>
<dbReference type="FunFam" id="3.40.390.10:FF:000022">
    <property type="entry name" value="Matrix metalloproteinase 1, isoform C"/>
    <property type="match status" value="1"/>
</dbReference>
<dbReference type="Proteomes" id="UP000030746">
    <property type="component" value="Unassembled WGS sequence"/>
</dbReference>
<dbReference type="MEROPS" id="M10.031"/>
<dbReference type="InterPro" id="IPR018486">
    <property type="entry name" value="Hemopexin_CS"/>
</dbReference>
<evidence type="ECO:0000256" key="11">
    <source>
        <dbReference type="ARBA" id="ARBA00023157"/>
    </source>
</evidence>
<dbReference type="PANTHER" id="PTHR10201:SF291">
    <property type="entry name" value="MATRIX METALLOPROTEINASE 1, ISOFORM C-RELATED"/>
    <property type="match status" value="1"/>
</dbReference>
<feature type="binding site" evidence="14">
    <location>
        <position position="329"/>
    </location>
    <ligand>
        <name>Ca(2+)</name>
        <dbReference type="ChEBI" id="CHEBI:29108"/>
        <label>4</label>
    </ligand>
</feature>
<dbReference type="CTD" id="20237914"/>
<feature type="binding site" evidence="14">
    <location>
        <position position="168"/>
    </location>
    <ligand>
        <name>Ca(2+)</name>
        <dbReference type="ChEBI" id="CHEBI:29108"/>
        <label>3</label>
    </ligand>
</feature>
<name>V4AZ16_LOTGI</name>
<evidence type="ECO:0000256" key="8">
    <source>
        <dbReference type="ARBA" id="ARBA00022837"/>
    </source>
</evidence>
<dbReference type="GO" id="GO:0031012">
    <property type="term" value="C:extracellular matrix"/>
    <property type="evidence" value="ECO:0007669"/>
    <property type="project" value="InterPro"/>
</dbReference>
<dbReference type="PROSITE" id="PS51642">
    <property type="entry name" value="HEMOPEXIN_2"/>
    <property type="match status" value="4"/>
</dbReference>
<dbReference type="OMA" id="PFYKGYQ"/>
<feature type="binding site" evidence="13">
    <location>
        <position position="210"/>
    </location>
    <ligand>
        <name>Zn(2+)</name>
        <dbReference type="ChEBI" id="CHEBI:29105"/>
        <label>2</label>
        <note>catalytic</note>
    </ligand>
</feature>
<dbReference type="PRINTS" id="PR00138">
    <property type="entry name" value="MATRIXIN"/>
</dbReference>
<evidence type="ECO:0000259" key="17">
    <source>
        <dbReference type="SMART" id="SM00235"/>
    </source>
</evidence>
<dbReference type="KEGG" id="lgi:LOTGIDRAFT_158923"/>
<dbReference type="InterPro" id="IPR000585">
    <property type="entry name" value="Hemopexin-like_dom"/>
</dbReference>
<feature type="binding site" evidence="14">
    <location>
        <position position="176"/>
    </location>
    <ligand>
        <name>Zn(2+)</name>
        <dbReference type="ChEBI" id="CHEBI:29105"/>
        <label>1</label>
    </ligand>
</feature>
<comment type="similarity">
    <text evidence="1">Belongs to the peptidase M10A family.</text>
</comment>
<keyword evidence="2" id="KW-0645">Protease</keyword>
<dbReference type="PROSITE" id="PS00024">
    <property type="entry name" value="HEMOPEXIN"/>
    <property type="match status" value="1"/>
</dbReference>
<feature type="binding site" evidence="14">
    <location>
        <position position="192"/>
    </location>
    <ligand>
        <name>Ca(2+)</name>
        <dbReference type="ChEBI" id="CHEBI:29108"/>
        <label>1</label>
    </ligand>
</feature>
<evidence type="ECO:0000256" key="4">
    <source>
        <dbReference type="ARBA" id="ARBA00022729"/>
    </source>
</evidence>
<feature type="binding site" evidence="14">
    <location>
        <position position="283"/>
    </location>
    <ligand>
        <name>Ca(2+)</name>
        <dbReference type="ChEBI" id="CHEBI:29108"/>
        <label>4</label>
    </ligand>
</feature>
<dbReference type="GO" id="GO:0006508">
    <property type="term" value="P:proteolysis"/>
    <property type="evidence" value="ECO:0007669"/>
    <property type="project" value="UniProtKB-KW"/>
</dbReference>
<keyword evidence="9" id="KW-0482">Metalloprotease</keyword>
<feature type="binding site" evidence="14">
    <location>
        <position position="228"/>
    </location>
    <ligand>
        <name>Zn(2+)</name>
        <dbReference type="ChEBI" id="CHEBI:29105"/>
        <label>2</label>
        <note>catalytic</note>
    </ligand>
</feature>
<dbReference type="InterPro" id="IPR024079">
    <property type="entry name" value="MetalloPept_cat_dom_sf"/>
</dbReference>
<dbReference type="InterPro" id="IPR036365">
    <property type="entry name" value="PGBD-like_sf"/>
</dbReference>
<evidence type="ECO:0000256" key="7">
    <source>
        <dbReference type="ARBA" id="ARBA00022833"/>
    </source>
</evidence>
<evidence type="ECO:0000256" key="14">
    <source>
        <dbReference type="PIRSR" id="PIRSR621190-2"/>
    </source>
</evidence>
<feature type="binding site" evidence="14">
    <location>
        <position position="419"/>
    </location>
    <ligand>
        <name>Ca(2+)</name>
        <dbReference type="ChEBI" id="CHEBI:29108"/>
        <label>4</label>
    </ligand>
</feature>
<evidence type="ECO:0000256" key="6">
    <source>
        <dbReference type="ARBA" id="ARBA00022801"/>
    </source>
</evidence>
<feature type="repeat" description="Hemopexin" evidence="16">
    <location>
        <begin position="415"/>
        <end position="462"/>
    </location>
</feature>
<dbReference type="SUPFAM" id="SSF47090">
    <property type="entry name" value="PGBD-like"/>
    <property type="match status" value="1"/>
</dbReference>
<evidence type="ECO:0000256" key="1">
    <source>
        <dbReference type="ARBA" id="ARBA00010370"/>
    </source>
</evidence>
<dbReference type="Gene3D" id="3.40.390.10">
    <property type="entry name" value="Collagenase (Catalytic Domain)"/>
    <property type="match status" value="1"/>
</dbReference>
<evidence type="ECO:0000313" key="19">
    <source>
        <dbReference type="Proteomes" id="UP000030746"/>
    </source>
</evidence>
<dbReference type="FunFam" id="2.110.10.10:FF:000005">
    <property type="entry name" value="Stromelysin-3 preproprotein"/>
    <property type="match status" value="1"/>
</dbReference>
<feature type="binding site" evidence="14">
    <location>
        <position position="190"/>
    </location>
    <ligand>
        <name>Ca(2+)</name>
        <dbReference type="ChEBI" id="CHEBI:29108"/>
        <label>1</label>
    </ligand>
</feature>
<evidence type="ECO:0000256" key="10">
    <source>
        <dbReference type="ARBA" id="ARBA00023145"/>
    </source>
</evidence>
<dbReference type="Gene3D" id="2.110.10.10">
    <property type="entry name" value="Hemopexin-like domain"/>
    <property type="match status" value="1"/>
</dbReference>
<dbReference type="SUPFAM" id="SSF55486">
    <property type="entry name" value="Metalloproteases ('zincins'), catalytic domain"/>
    <property type="match status" value="1"/>
</dbReference>
<dbReference type="InterPro" id="IPR006026">
    <property type="entry name" value="Peptidase_Metallo"/>
</dbReference>
<dbReference type="CDD" id="cd04278">
    <property type="entry name" value="ZnMc_MMP"/>
    <property type="match status" value="1"/>
</dbReference>
<dbReference type="PIRSF" id="PIRSF001191">
    <property type="entry name" value="Peptidase_M10A_matrix"/>
    <property type="match status" value="1"/>
</dbReference>
<gene>
    <name evidence="18" type="ORF">LOTGIDRAFT_158923</name>
</gene>
<feature type="binding site" evidence="14">
    <location>
        <position position="151"/>
    </location>
    <ligand>
        <name>Ca(2+)</name>
        <dbReference type="ChEBI" id="CHEBI:29108"/>
        <label>2</label>
    </ligand>
</feature>
<feature type="repeat" description="Hemopexin" evidence="16">
    <location>
        <begin position="279"/>
        <end position="324"/>
    </location>
</feature>
<dbReference type="STRING" id="225164.V4AZ16"/>
<evidence type="ECO:0000256" key="2">
    <source>
        <dbReference type="ARBA" id="ARBA00022670"/>
    </source>
</evidence>